<evidence type="ECO:0000313" key="2">
    <source>
        <dbReference type="Proteomes" id="UP000499080"/>
    </source>
</evidence>
<reference evidence="1 2" key="1">
    <citation type="journal article" date="2019" name="Sci. Rep.">
        <title>Orb-weaving spider Araneus ventricosus genome elucidates the spidroin gene catalogue.</title>
        <authorList>
            <person name="Kono N."/>
            <person name="Nakamura H."/>
            <person name="Ohtoshi R."/>
            <person name="Moran D.A.P."/>
            <person name="Shinohara A."/>
            <person name="Yoshida Y."/>
            <person name="Fujiwara M."/>
            <person name="Mori M."/>
            <person name="Tomita M."/>
            <person name="Arakawa K."/>
        </authorList>
    </citation>
    <scope>NUCLEOTIDE SEQUENCE [LARGE SCALE GENOMIC DNA]</scope>
</reference>
<comment type="caution">
    <text evidence="1">The sequence shown here is derived from an EMBL/GenBank/DDBJ whole genome shotgun (WGS) entry which is preliminary data.</text>
</comment>
<gene>
    <name evidence="1" type="ORF">AVEN_221312_1</name>
</gene>
<organism evidence="1 2">
    <name type="scientific">Araneus ventricosus</name>
    <name type="common">Orbweaver spider</name>
    <name type="synonym">Epeira ventricosa</name>
    <dbReference type="NCBI Taxonomy" id="182803"/>
    <lineage>
        <taxon>Eukaryota</taxon>
        <taxon>Metazoa</taxon>
        <taxon>Ecdysozoa</taxon>
        <taxon>Arthropoda</taxon>
        <taxon>Chelicerata</taxon>
        <taxon>Arachnida</taxon>
        <taxon>Araneae</taxon>
        <taxon>Araneomorphae</taxon>
        <taxon>Entelegynae</taxon>
        <taxon>Araneoidea</taxon>
        <taxon>Araneidae</taxon>
        <taxon>Araneus</taxon>
    </lineage>
</organism>
<sequence length="92" mass="10685">MYMRGLKELLAFVADVSPRANYLIVNVVALYSSVELQENVGDENSLRVIQFSFVIVLNRITCNYLLVATVDESTRVRSSFRNRNHHMRDFMK</sequence>
<evidence type="ECO:0000313" key="1">
    <source>
        <dbReference type="EMBL" id="GBL85082.1"/>
    </source>
</evidence>
<name>A0A4Y2AYB5_ARAVE</name>
<accession>A0A4Y2AYB5</accession>
<dbReference type="Proteomes" id="UP000499080">
    <property type="component" value="Unassembled WGS sequence"/>
</dbReference>
<dbReference type="AlphaFoldDB" id="A0A4Y2AYB5"/>
<keyword evidence="2" id="KW-1185">Reference proteome</keyword>
<proteinExistence type="predicted"/>
<dbReference type="EMBL" id="BGPR01000041">
    <property type="protein sequence ID" value="GBL85082.1"/>
    <property type="molecule type" value="Genomic_DNA"/>
</dbReference>
<protein>
    <submittedName>
        <fullName evidence="1">Uncharacterized protein</fullName>
    </submittedName>
</protein>